<dbReference type="GO" id="GO:0046464">
    <property type="term" value="P:acylglycerol catabolic process"/>
    <property type="evidence" value="ECO:0007669"/>
    <property type="project" value="TreeGrafter"/>
</dbReference>
<dbReference type="InterPro" id="IPR050266">
    <property type="entry name" value="AB_hydrolase_sf"/>
</dbReference>
<protein>
    <submittedName>
        <fullName evidence="2">3-oxoadipate enol-lactonase</fullName>
    </submittedName>
</protein>
<feature type="domain" description="AB hydrolase-1" evidence="1">
    <location>
        <begin position="24"/>
        <end position="253"/>
    </location>
</feature>
<dbReference type="PRINTS" id="PR00111">
    <property type="entry name" value="ABHYDROLASE"/>
</dbReference>
<accession>A0A511R2I8</accession>
<dbReference type="OrthoDB" id="9775557at2"/>
<dbReference type="Pfam" id="PF00561">
    <property type="entry name" value="Abhydrolase_1"/>
    <property type="match status" value="1"/>
</dbReference>
<dbReference type="GO" id="GO:0047372">
    <property type="term" value="F:monoacylglycerol lipase activity"/>
    <property type="evidence" value="ECO:0007669"/>
    <property type="project" value="TreeGrafter"/>
</dbReference>
<dbReference type="PRINTS" id="PR00412">
    <property type="entry name" value="EPOXHYDRLASE"/>
</dbReference>
<dbReference type="Proteomes" id="UP000321197">
    <property type="component" value="Unassembled WGS sequence"/>
</dbReference>
<reference evidence="2 3" key="1">
    <citation type="submission" date="2019-07" db="EMBL/GenBank/DDBJ databases">
        <title>Whole genome shotgun sequence of Meiothermus hypogaeus NBRC 106114.</title>
        <authorList>
            <person name="Hosoyama A."/>
            <person name="Uohara A."/>
            <person name="Ohji S."/>
            <person name="Ichikawa N."/>
        </authorList>
    </citation>
    <scope>NUCLEOTIDE SEQUENCE [LARGE SCALE GENOMIC DNA]</scope>
    <source>
        <strain evidence="2 3">NBRC 106114</strain>
    </source>
</reference>
<proteinExistence type="predicted"/>
<dbReference type="RefSeq" id="WP_119340008.1">
    <property type="nucleotide sequence ID" value="NZ_BJXL01000049.1"/>
</dbReference>
<dbReference type="Gene3D" id="3.40.50.1820">
    <property type="entry name" value="alpha/beta hydrolase"/>
    <property type="match status" value="1"/>
</dbReference>
<dbReference type="GO" id="GO:0016020">
    <property type="term" value="C:membrane"/>
    <property type="evidence" value="ECO:0007669"/>
    <property type="project" value="TreeGrafter"/>
</dbReference>
<sequence length="269" mass="29594">MPSATVNGTELYYRLDAASSDHRPTLVLLNGIFQRTEAWEPLMPYLQGFRVLRYDMRGQGQSAVPEGPYTPERHADDLQALLAELEIGHYHLLGLSNGGIVAQVHAARQPSGLQRLILLCTTARVDPLIRAKVRSWQLALEWGGTLGRLQIALPWIWGRAFLEAHPEIDTPASLEQMFLAAPSTEAQHNLMNGFLTLGDLRPRLANVKVPTLVLSGEEDLLFPPLYSQEIAEAIPGAVHRILPGVGHVAALENTAILVQEIQSFLGVRA</sequence>
<gene>
    <name evidence="2" type="ORF">MHY01S_17030</name>
</gene>
<evidence type="ECO:0000259" key="1">
    <source>
        <dbReference type="Pfam" id="PF00561"/>
    </source>
</evidence>
<name>A0A511R2I8_9DEIN</name>
<organism evidence="2 3">
    <name type="scientific">Meiothermus hypogaeus NBRC 106114</name>
    <dbReference type="NCBI Taxonomy" id="1227553"/>
    <lineage>
        <taxon>Bacteria</taxon>
        <taxon>Thermotogati</taxon>
        <taxon>Deinococcota</taxon>
        <taxon>Deinococci</taxon>
        <taxon>Thermales</taxon>
        <taxon>Thermaceae</taxon>
        <taxon>Meiothermus</taxon>
    </lineage>
</organism>
<dbReference type="InterPro" id="IPR000639">
    <property type="entry name" value="Epox_hydrolase-like"/>
</dbReference>
<dbReference type="EMBL" id="BJXL01000049">
    <property type="protein sequence ID" value="GEM83537.1"/>
    <property type="molecule type" value="Genomic_DNA"/>
</dbReference>
<dbReference type="InterPro" id="IPR029058">
    <property type="entry name" value="AB_hydrolase_fold"/>
</dbReference>
<evidence type="ECO:0000313" key="2">
    <source>
        <dbReference type="EMBL" id="GEM83537.1"/>
    </source>
</evidence>
<comment type="caution">
    <text evidence="2">The sequence shown here is derived from an EMBL/GenBank/DDBJ whole genome shotgun (WGS) entry which is preliminary data.</text>
</comment>
<dbReference type="PANTHER" id="PTHR43798">
    <property type="entry name" value="MONOACYLGLYCEROL LIPASE"/>
    <property type="match status" value="1"/>
</dbReference>
<dbReference type="SUPFAM" id="SSF53474">
    <property type="entry name" value="alpha/beta-Hydrolases"/>
    <property type="match status" value="1"/>
</dbReference>
<dbReference type="AlphaFoldDB" id="A0A511R2I8"/>
<dbReference type="PANTHER" id="PTHR43798:SF33">
    <property type="entry name" value="HYDROLASE, PUTATIVE (AFU_ORTHOLOGUE AFUA_2G14860)-RELATED"/>
    <property type="match status" value="1"/>
</dbReference>
<evidence type="ECO:0000313" key="3">
    <source>
        <dbReference type="Proteomes" id="UP000321197"/>
    </source>
</evidence>
<dbReference type="InterPro" id="IPR000073">
    <property type="entry name" value="AB_hydrolase_1"/>
</dbReference>